<dbReference type="Proteomes" id="UP001596512">
    <property type="component" value="Unassembled WGS sequence"/>
</dbReference>
<dbReference type="InterPro" id="IPR023375">
    <property type="entry name" value="ADC_dom_sf"/>
</dbReference>
<reference evidence="3" key="1">
    <citation type="journal article" date="2019" name="Int. J. Syst. Evol. Microbiol.">
        <title>The Global Catalogue of Microorganisms (GCM) 10K type strain sequencing project: providing services to taxonomists for standard genome sequencing and annotation.</title>
        <authorList>
            <consortium name="The Broad Institute Genomics Platform"/>
            <consortium name="The Broad Institute Genome Sequencing Center for Infectious Disease"/>
            <person name="Wu L."/>
            <person name="Ma J."/>
        </authorList>
    </citation>
    <scope>NUCLEOTIDE SEQUENCE [LARGE SCALE GENOMIC DNA]</scope>
    <source>
        <strain evidence="3">JCM 17695</strain>
    </source>
</reference>
<comment type="caution">
    <text evidence="2">The sequence shown here is derived from an EMBL/GenBank/DDBJ whole genome shotgun (WGS) entry which is preliminary data.</text>
</comment>
<dbReference type="EMBL" id="JBHTEY010000004">
    <property type="protein sequence ID" value="MFC7615709.1"/>
    <property type="molecule type" value="Genomic_DNA"/>
</dbReference>
<protein>
    <submittedName>
        <fullName evidence="2">Acetoacetate decarboxylase family protein</fullName>
    </submittedName>
</protein>
<sequence length="153" mass="16522">MTYPPEPWDLRGAAVVSVWWRRGPVCTAFVDYQPDGVMAYHELLVARPTRHGVTIPSIWVDSPASRAGGRDLWAIPKDLADFDGPHTALGIARVRFRAPRWGVPVVLPGRTWQPVAGERSAPGCAPPPPSPRSASRGSSTRTARSRGCAGAHP</sequence>
<dbReference type="Gene3D" id="2.40.400.10">
    <property type="entry name" value="Acetoacetate decarboxylase-like"/>
    <property type="match status" value="1"/>
</dbReference>
<name>A0ABW2TQV2_9PSEU</name>
<evidence type="ECO:0000313" key="3">
    <source>
        <dbReference type="Proteomes" id="UP001596512"/>
    </source>
</evidence>
<feature type="region of interest" description="Disordered" evidence="1">
    <location>
        <begin position="116"/>
        <end position="153"/>
    </location>
</feature>
<keyword evidence="3" id="KW-1185">Reference proteome</keyword>
<dbReference type="Pfam" id="PF06314">
    <property type="entry name" value="ADC"/>
    <property type="match status" value="1"/>
</dbReference>
<dbReference type="InterPro" id="IPR010451">
    <property type="entry name" value="Acetoacetate_decarboxylase"/>
</dbReference>
<evidence type="ECO:0000256" key="1">
    <source>
        <dbReference type="SAM" id="MobiDB-lite"/>
    </source>
</evidence>
<proteinExistence type="predicted"/>
<dbReference type="SUPFAM" id="SSF160104">
    <property type="entry name" value="Acetoacetate decarboxylase-like"/>
    <property type="match status" value="1"/>
</dbReference>
<evidence type="ECO:0000313" key="2">
    <source>
        <dbReference type="EMBL" id="MFC7615709.1"/>
    </source>
</evidence>
<accession>A0ABW2TQV2</accession>
<gene>
    <name evidence="2" type="ORF">ACFQV2_21635</name>
</gene>
<feature type="compositionally biased region" description="Low complexity" evidence="1">
    <location>
        <begin position="132"/>
        <end position="153"/>
    </location>
</feature>
<organism evidence="2 3">
    <name type="scientific">Actinokineospora soli</name>
    <dbReference type="NCBI Taxonomy" id="1048753"/>
    <lineage>
        <taxon>Bacteria</taxon>
        <taxon>Bacillati</taxon>
        <taxon>Actinomycetota</taxon>
        <taxon>Actinomycetes</taxon>
        <taxon>Pseudonocardiales</taxon>
        <taxon>Pseudonocardiaceae</taxon>
        <taxon>Actinokineospora</taxon>
    </lineage>
</organism>